<reference evidence="4 5" key="1">
    <citation type="journal article" date="2012" name="BMC Genomics">
        <title>Sequencing the genome of Marssonina brunnea reveals fungus-poplar co-evolution.</title>
        <authorList>
            <person name="Zhu S."/>
            <person name="Cao Y.-Z."/>
            <person name="Jiang C."/>
            <person name="Tan B.-Y."/>
            <person name="Wang Z."/>
            <person name="Feng S."/>
            <person name="Zhang L."/>
            <person name="Su X.-H."/>
            <person name="Brejova B."/>
            <person name="Vinar T."/>
            <person name="Xu M."/>
            <person name="Wang M.-X."/>
            <person name="Zhang S.-G."/>
            <person name="Huang M.-R."/>
            <person name="Wu R."/>
            <person name="Zhou Y."/>
        </authorList>
    </citation>
    <scope>NUCLEOTIDE SEQUENCE [LARGE SCALE GENOMIC DNA]</scope>
    <source>
        <strain evidence="4 5">MB_m1</strain>
    </source>
</reference>
<keyword evidence="2" id="KW-0560">Oxidoreductase</keyword>
<dbReference type="OrthoDB" id="6132182at2759"/>
<dbReference type="GO" id="GO:0046872">
    <property type="term" value="F:metal ion binding"/>
    <property type="evidence" value="ECO:0007669"/>
    <property type="project" value="UniProtKB-KW"/>
</dbReference>
<keyword evidence="1" id="KW-0479">Metal-binding</keyword>
<evidence type="ECO:0000256" key="2">
    <source>
        <dbReference type="ARBA" id="ARBA00023002"/>
    </source>
</evidence>
<sequence length="436" mass="47784">MRILFYRRKSTNSKLQMGTSRKSQEKPLILSQTKVHHYQSLVPPLLPRLILDCSSPFVCTSESDFPETSSVMRAAILFLAVALSLVGSGAYASRNRTLDALVAESSANIMAILEARLADASATCTSQNVVIRKEWQVTLLPRARDRLDADGNAKLNGWSAISSAEKLSYIAAIKCMQNSSAITPVSAVPGVRSRFDDFAALHINQTTTIHWTSVFYAWHRQYTWLYEKALREECGYTGYQPYWDWSSTSTHAAHPLFDGSETSISGNGKAVAHSSYVLIPTPTVINSTATSGTGGGCLTSGPFANFTINLGPFGAPVQDGFAYNPRCLTRDFRDGVLPASLSYDNVTLALSQDDLQSFTNQIEAGTALHNNGHTTTGGVQDDLWGSAQDPVFHFHHAQVDRVWTIWQGLNQTVRTLEIADTMTIKDCRLHCPPTLA</sequence>
<dbReference type="SUPFAM" id="SSF48056">
    <property type="entry name" value="Di-copper centre-containing domain"/>
    <property type="match status" value="1"/>
</dbReference>
<dbReference type="AlphaFoldDB" id="K1WVB6"/>
<dbReference type="HOGENOM" id="CLU_035914_0_1_1"/>
<dbReference type="EMBL" id="JH921455">
    <property type="protein sequence ID" value="EKD12593.1"/>
    <property type="molecule type" value="Genomic_DNA"/>
</dbReference>
<dbReference type="Proteomes" id="UP000006753">
    <property type="component" value="Unassembled WGS sequence"/>
</dbReference>
<proteinExistence type="predicted"/>
<dbReference type="InterPro" id="IPR002227">
    <property type="entry name" value="Tyrosinase_Cu-bd"/>
</dbReference>
<dbReference type="GO" id="GO:0016491">
    <property type="term" value="F:oxidoreductase activity"/>
    <property type="evidence" value="ECO:0007669"/>
    <property type="project" value="UniProtKB-KW"/>
</dbReference>
<evidence type="ECO:0000313" key="5">
    <source>
        <dbReference type="Proteomes" id="UP000006753"/>
    </source>
</evidence>
<keyword evidence="5" id="KW-1185">Reference proteome</keyword>
<gene>
    <name evidence="4" type="ORF">MBM_09162</name>
</gene>
<feature type="domain" description="Tyrosinase copper-binding" evidence="3">
    <location>
        <begin position="192"/>
        <end position="408"/>
    </location>
</feature>
<dbReference type="PANTHER" id="PTHR11474:SF125">
    <property type="entry name" value="N-ACETYL-6-HYDROXYTRYPTOPHAN OXIDASE IVOB-RELATED"/>
    <property type="match status" value="1"/>
</dbReference>
<dbReference type="OMA" id="FHHAQVD"/>
<dbReference type="KEGG" id="mbe:MBM_09162"/>
<dbReference type="InterPro" id="IPR050316">
    <property type="entry name" value="Tyrosinase/Hemocyanin"/>
</dbReference>
<dbReference type="PRINTS" id="PR00092">
    <property type="entry name" value="TYROSINASE"/>
</dbReference>
<evidence type="ECO:0000313" key="4">
    <source>
        <dbReference type="EMBL" id="EKD12593.1"/>
    </source>
</evidence>
<name>K1WVB6_MARBU</name>
<accession>K1WVB6</accession>
<dbReference type="PANTHER" id="PTHR11474">
    <property type="entry name" value="TYROSINASE FAMILY MEMBER"/>
    <property type="match status" value="1"/>
</dbReference>
<protein>
    <submittedName>
        <fullName evidence="4">Putative tyrosinase central domain protein</fullName>
    </submittedName>
</protein>
<dbReference type="eggNOG" id="ENOG502RM4B">
    <property type="taxonomic scope" value="Eukaryota"/>
</dbReference>
<evidence type="ECO:0000259" key="3">
    <source>
        <dbReference type="Pfam" id="PF00264"/>
    </source>
</evidence>
<organism evidence="4 5">
    <name type="scientific">Marssonina brunnea f. sp. multigermtubi (strain MB_m1)</name>
    <name type="common">Marssonina leaf spot fungus</name>
    <dbReference type="NCBI Taxonomy" id="1072389"/>
    <lineage>
        <taxon>Eukaryota</taxon>
        <taxon>Fungi</taxon>
        <taxon>Dikarya</taxon>
        <taxon>Ascomycota</taxon>
        <taxon>Pezizomycotina</taxon>
        <taxon>Leotiomycetes</taxon>
        <taxon>Helotiales</taxon>
        <taxon>Drepanopezizaceae</taxon>
        <taxon>Drepanopeziza</taxon>
    </lineage>
</organism>
<dbReference type="Pfam" id="PF00264">
    <property type="entry name" value="Tyrosinase"/>
    <property type="match status" value="1"/>
</dbReference>
<dbReference type="Gene3D" id="1.10.1280.10">
    <property type="entry name" value="Di-copper center containing domain from catechol oxidase"/>
    <property type="match status" value="1"/>
</dbReference>
<dbReference type="InParanoid" id="K1WVB6"/>
<dbReference type="InterPro" id="IPR008922">
    <property type="entry name" value="Di-copper_centre_dom_sf"/>
</dbReference>
<dbReference type="STRING" id="1072389.K1WVB6"/>
<evidence type="ECO:0000256" key="1">
    <source>
        <dbReference type="ARBA" id="ARBA00022723"/>
    </source>
</evidence>